<dbReference type="InterPro" id="IPR005530">
    <property type="entry name" value="SPW"/>
</dbReference>
<dbReference type="RefSeq" id="WP_073067785.1">
    <property type="nucleotide sequence ID" value="NZ_FQUS01000026.1"/>
</dbReference>
<feature type="transmembrane region" description="Helical" evidence="1">
    <location>
        <begin position="5"/>
        <end position="21"/>
    </location>
</feature>
<feature type="transmembrane region" description="Helical" evidence="1">
    <location>
        <begin position="79"/>
        <end position="98"/>
    </location>
</feature>
<feature type="transmembrane region" description="Helical" evidence="1">
    <location>
        <begin position="53"/>
        <end position="73"/>
    </location>
</feature>
<feature type="transmembrane region" description="Helical" evidence="1">
    <location>
        <begin position="27"/>
        <end position="46"/>
    </location>
</feature>
<dbReference type="Proteomes" id="UP000184041">
    <property type="component" value="Unassembled WGS sequence"/>
</dbReference>
<protein>
    <submittedName>
        <fullName evidence="3">SPW repeat-containing protein</fullName>
    </submittedName>
</protein>
<name>A0A1M5JCI0_9BACT</name>
<keyword evidence="4" id="KW-1185">Reference proteome</keyword>
<dbReference type="OrthoDB" id="37615at2"/>
<organism evidence="3 4">
    <name type="scientific">Fodinibius roseus</name>
    <dbReference type="NCBI Taxonomy" id="1194090"/>
    <lineage>
        <taxon>Bacteria</taxon>
        <taxon>Pseudomonadati</taxon>
        <taxon>Balneolota</taxon>
        <taxon>Balneolia</taxon>
        <taxon>Balneolales</taxon>
        <taxon>Balneolaceae</taxon>
        <taxon>Fodinibius</taxon>
    </lineage>
</organism>
<dbReference type="EMBL" id="FQUS01000026">
    <property type="protein sequence ID" value="SHG38268.1"/>
    <property type="molecule type" value="Genomic_DNA"/>
</dbReference>
<keyword evidence="1" id="KW-0472">Membrane</keyword>
<evidence type="ECO:0000256" key="1">
    <source>
        <dbReference type="SAM" id="Phobius"/>
    </source>
</evidence>
<evidence type="ECO:0000313" key="4">
    <source>
        <dbReference type="Proteomes" id="UP000184041"/>
    </source>
</evidence>
<evidence type="ECO:0000259" key="2">
    <source>
        <dbReference type="Pfam" id="PF03779"/>
    </source>
</evidence>
<dbReference type="Pfam" id="PF03779">
    <property type="entry name" value="SPW"/>
    <property type="match status" value="1"/>
</dbReference>
<reference evidence="3 4" key="1">
    <citation type="submission" date="2016-11" db="EMBL/GenBank/DDBJ databases">
        <authorList>
            <person name="Jaros S."/>
            <person name="Januszkiewicz K."/>
            <person name="Wedrychowicz H."/>
        </authorList>
    </citation>
    <scope>NUCLEOTIDE SEQUENCE [LARGE SCALE GENOMIC DNA]</scope>
    <source>
        <strain evidence="3 4">DSM 21986</strain>
    </source>
</reference>
<dbReference type="AlphaFoldDB" id="A0A1M5JCI0"/>
<keyword evidence="1" id="KW-1133">Transmembrane helix</keyword>
<evidence type="ECO:0000313" key="3">
    <source>
        <dbReference type="EMBL" id="SHG38268.1"/>
    </source>
</evidence>
<proteinExistence type="predicted"/>
<dbReference type="STRING" id="1194090.SAMN05443144_12650"/>
<gene>
    <name evidence="3" type="ORF">SAMN05443144_12650</name>
</gene>
<accession>A0A1M5JCI0</accession>
<feature type="domain" description="SPW repeat-containing integral membrane" evidence="2">
    <location>
        <begin position="4"/>
        <end position="91"/>
    </location>
</feature>
<keyword evidence="1" id="KW-0812">Transmembrane</keyword>
<sequence length="108" mass="11516">MKTKSWIIGIVGLWILASAFLNVGHEFILWSNLIAGALVSGFGFALVSEKPGLGWTAGILGLWLIVTAFIPGLHEGMGLLWNGIIAGIIVTYDGFYALSTSPKQKQAV</sequence>